<keyword evidence="1" id="KW-0175">Coiled coil</keyword>
<evidence type="ECO:0000313" key="3">
    <source>
        <dbReference type="Proteomes" id="UP001632038"/>
    </source>
</evidence>
<name>A0ABD3DL31_9LAMI</name>
<accession>A0ABD3DL31</accession>
<dbReference type="Proteomes" id="UP001632038">
    <property type="component" value="Unassembled WGS sequence"/>
</dbReference>
<sequence>MVSNYPEIHQLASSRIQQPPNYSYFTEQAIRAGYMEPPRTRHEHFGYHLHQQNPYPQTHFFPPPHSHEMREVLQREIEKERMREEMIMAEIVRMRAEERRVQLMRERELALRRGANSSSVLYGSSSVIGFASQRVPLLGTRGEDRSVLTLSEMERLNWRC</sequence>
<evidence type="ECO:0000256" key="1">
    <source>
        <dbReference type="SAM" id="Coils"/>
    </source>
</evidence>
<organism evidence="2 3">
    <name type="scientific">Castilleja foliolosa</name>
    <dbReference type="NCBI Taxonomy" id="1961234"/>
    <lineage>
        <taxon>Eukaryota</taxon>
        <taxon>Viridiplantae</taxon>
        <taxon>Streptophyta</taxon>
        <taxon>Embryophyta</taxon>
        <taxon>Tracheophyta</taxon>
        <taxon>Spermatophyta</taxon>
        <taxon>Magnoliopsida</taxon>
        <taxon>eudicotyledons</taxon>
        <taxon>Gunneridae</taxon>
        <taxon>Pentapetalae</taxon>
        <taxon>asterids</taxon>
        <taxon>lamiids</taxon>
        <taxon>Lamiales</taxon>
        <taxon>Orobanchaceae</taxon>
        <taxon>Pedicularideae</taxon>
        <taxon>Castillejinae</taxon>
        <taxon>Castilleja</taxon>
    </lineage>
</organism>
<comment type="caution">
    <text evidence="2">The sequence shown here is derived from an EMBL/GenBank/DDBJ whole genome shotgun (WGS) entry which is preliminary data.</text>
</comment>
<dbReference type="AlphaFoldDB" id="A0ABD3DL31"/>
<keyword evidence="3" id="KW-1185">Reference proteome</keyword>
<reference evidence="3" key="1">
    <citation type="journal article" date="2024" name="IScience">
        <title>Strigolactones Initiate the Formation of Haustorium-like Structures in Castilleja.</title>
        <authorList>
            <person name="Buerger M."/>
            <person name="Peterson D."/>
            <person name="Chory J."/>
        </authorList>
    </citation>
    <scope>NUCLEOTIDE SEQUENCE [LARGE SCALE GENOMIC DNA]</scope>
</reference>
<feature type="coiled-coil region" evidence="1">
    <location>
        <begin position="79"/>
        <end position="113"/>
    </location>
</feature>
<gene>
    <name evidence="2" type="ORF">CASFOL_013813</name>
</gene>
<evidence type="ECO:0000313" key="2">
    <source>
        <dbReference type="EMBL" id="KAL3642998.1"/>
    </source>
</evidence>
<protein>
    <submittedName>
        <fullName evidence="2">Uncharacterized protein</fullName>
    </submittedName>
</protein>
<dbReference type="EMBL" id="JAVIJP010000016">
    <property type="protein sequence ID" value="KAL3642998.1"/>
    <property type="molecule type" value="Genomic_DNA"/>
</dbReference>
<proteinExistence type="predicted"/>